<evidence type="ECO:0000313" key="4">
    <source>
        <dbReference type="Proteomes" id="UP000604825"/>
    </source>
</evidence>
<dbReference type="InterPro" id="IPR007608">
    <property type="entry name" value="Senescence_reg_S40"/>
</dbReference>
<dbReference type="GO" id="GO:0010150">
    <property type="term" value="P:leaf senescence"/>
    <property type="evidence" value="ECO:0007669"/>
    <property type="project" value="UniProtKB-ARBA"/>
</dbReference>
<comment type="similarity">
    <text evidence="1">Belongs to the senescence regulator S40 family.</text>
</comment>
<dbReference type="PANTHER" id="PTHR33083:SF120">
    <property type="entry name" value="ATS40-3"/>
    <property type="match status" value="1"/>
</dbReference>
<evidence type="ECO:0000256" key="1">
    <source>
        <dbReference type="ARBA" id="ARBA00034773"/>
    </source>
</evidence>
<dbReference type="AlphaFoldDB" id="A0A811RM49"/>
<name>A0A811RM49_9POAL</name>
<feature type="compositionally biased region" description="Basic and acidic residues" evidence="2">
    <location>
        <begin position="20"/>
        <end position="31"/>
    </location>
</feature>
<organism evidence="3 4">
    <name type="scientific">Miscanthus lutarioriparius</name>
    <dbReference type="NCBI Taxonomy" id="422564"/>
    <lineage>
        <taxon>Eukaryota</taxon>
        <taxon>Viridiplantae</taxon>
        <taxon>Streptophyta</taxon>
        <taxon>Embryophyta</taxon>
        <taxon>Tracheophyta</taxon>
        <taxon>Spermatophyta</taxon>
        <taxon>Magnoliopsida</taxon>
        <taxon>Liliopsida</taxon>
        <taxon>Poales</taxon>
        <taxon>Poaceae</taxon>
        <taxon>PACMAD clade</taxon>
        <taxon>Panicoideae</taxon>
        <taxon>Andropogonodae</taxon>
        <taxon>Andropogoneae</taxon>
        <taxon>Saccharinae</taxon>
        <taxon>Miscanthus</taxon>
    </lineage>
</organism>
<proteinExistence type="inferred from homology"/>
<dbReference type="PANTHER" id="PTHR33083">
    <property type="entry name" value="EXPRESSED PROTEIN"/>
    <property type="match status" value="1"/>
</dbReference>
<protein>
    <recommendedName>
        <fullName evidence="5">Senescence regulator</fullName>
    </recommendedName>
</protein>
<sequence length="160" mass="17462">MAEGLQEADDVLWRDHRHHSPDDGGRDDQRQQPHCWPGRKQPCCPRPRVDDDDAAARGGGSSKVRRPAGSSSSSAPVAIVIPVAAVKRPSSSSWAAEDYYGDDDDEAAFVPPHVALEARWRLSEGRAASSMCEGRGRTLKGRDLQTVRTAVLRMTGFIET</sequence>
<accession>A0A811RM49</accession>
<reference evidence="3" key="1">
    <citation type="submission" date="2020-10" db="EMBL/GenBank/DDBJ databases">
        <authorList>
            <person name="Han B."/>
            <person name="Lu T."/>
            <person name="Zhao Q."/>
            <person name="Huang X."/>
            <person name="Zhao Y."/>
        </authorList>
    </citation>
    <scope>NUCLEOTIDE SEQUENCE</scope>
</reference>
<dbReference type="Pfam" id="PF04520">
    <property type="entry name" value="Senescence_reg"/>
    <property type="match status" value="1"/>
</dbReference>
<feature type="compositionally biased region" description="Low complexity" evidence="2">
    <location>
        <begin position="67"/>
        <end position="77"/>
    </location>
</feature>
<keyword evidence="4" id="KW-1185">Reference proteome</keyword>
<dbReference type="OrthoDB" id="672058at2759"/>
<gene>
    <name evidence="3" type="ORF">NCGR_LOCUS54844</name>
</gene>
<dbReference type="EMBL" id="CAJGYO010000016">
    <property type="protein sequence ID" value="CAD6271558.1"/>
    <property type="molecule type" value="Genomic_DNA"/>
</dbReference>
<comment type="caution">
    <text evidence="3">The sequence shown here is derived from an EMBL/GenBank/DDBJ whole genome shotgun (WGS) entry which is preliminary data.</text>
</comment>
<feature type="compositionally biased region" description="Acidic residues" evidence="2">
    <location>
        <begin position="1"/>
        <end position="10"/>
    </location>
</feature>
<evidence type="ECO:0000256" key="2">
    <source>
        <dbReference type="SAM" id="MobiDB-lite"/>
    </source>
</evidence>
<evidence type="ECO:0008006" key="5">
    <source>
        <dbReference type="Google" id="ProtNLM"/>
    </source>
</evidence>
<feature type="region of interest" description="Disordered" evidence="2">
    <location>
        <begin position="1"/>
        <end position="77"/>
    </location>
</feature>
<dbReference type="Proteomes" id="UP000604825">
    <property type="component" value="Unassembled WGS sequence"/>
</dbReference>
<evidence type="ECO:0000313" key="3">
    <source>
        <dbReference type="EMBL" id="CAD6271558.1"/>
    </source>
</evidence>